<accession>A0A8S0G7T9</accession>
<reference evidence="7 8" key="1">
    <citation type="submission" date="2020-01" db="EMBL/GenBank/DDBJ databases">
        <title>Dynamics of blaIMP-6 dissemination in carbapenem resistant Enterobacteriacea isolated from regional surveillance in Osaka, Japan.</title>
        <authorList>
            <person name="Abe R."/>
            <person name="Akeda Y."/>
            <person name="Sugawara Y."/>
            <person name="Yamamoto N."/>
            <person name="Tomono K."/>
            <person name="Takeuchi D."/>
            <person name="Kawahara R."/>
            <person name="Hamada S."/>
        </authorList>
    </citation>
    <scope>NUCLEOTIDE SEQUENCE [LARGE SCALE GENOMIC DNA]</scope>
    <source>
        <strain evidence="7 8">E300</strain>
    </source>
</reference>
<evidence type="ECO:0000259" key="6">
    <source>
        <dbReference type="Pfam" id="PF17203"/>
    </source>
</evidence>
<proteinExistence type="predicted"/>
<dbReference type="GO" id="GO:0005886">
    <property type="term" value="C:plasma membrane"/>
    <property type="evidence" value="ECO:0007669"/>
    <property type="project" value="UniProtKB-SubCell"/>
</dbReference>
<organism evidence="7 8">
    <name type="scientific">Escherichia coli</name>
    <dbReference type="NCBI Taxonomy" id="562"/>
    <lineage>
        <taxon>Bacteria</taxon>
        <taxon>Pseudomonadati</taxon>
        <taxon>Pseudomonadota</taxon>
        <taxon>Gammaproteobacteria</taxon>
        <taxon>Enterobacterales</taxon>
        <taxon>Enterobacteriaceae</taxon>
        <taxon>Escherichia</taxon>
    </lineage>
</organism>
<keyword evidence="5" id="KW-0472">Membrane</keyword>
<dbReference type="InterPro" id="IPR029151">
    <property type="entry name" value="Sensor-like_sf"/>
</dbReference>
<dbReference type="Proteomes" id="UP000467488">
    <property type="component" value="Chromosome"/>
</dbReference>
<keyword evidence="4" id="KW-1133">Transmembrane helix</keyword>
<keyword evidence="2" id="KW-1003">Cell membrane</keyword>
<sequence length="99" mass="11038">MVHLIYFSQISDMTRDGLANKALAVARTLADSPEIRQGLQKKAQESGIQAIAEAVRKRNDLLFIVVTDMQSLRYSHPEAQRIGQPFKGDDILKALNGEE</sequence>
<feature type="domain" description="Single cache" evidence="6">
    <location>
        <begin position="12"/>
        <end position="96"/>
    </location>
</feature>
<comment type="subcellular location">
    <subcellularLocation>
        <location evidence="1">Cell membrane</location>
        <topology evidence="1">Multi-pass membrane protein</topology>
    </subcellularLocation>
</comment>
<dbReference type="InterPro" id="IPR033463">
    <property type="entry name" value="sCache_3"/>
</dbReference>
<name>A0A8S0G7T9_ECOLX</name>
<dbReference type="AlphaFoldDB" id="A0A8S0G7T9"/>
<evidence type="ECO:0000256" key="2">
    <source>
        <dbReference type="ARBA" id="ARBA00022475"/>
    </source>
</evidence>
<evidence type="ECO:0000256" key="3">
    <source>
        <dbReference type="ARBA" id="ARBA00022692"/>
    </source>
</evidence>
<dbReference type="SUPFAM" id="SSF103190">
    <property type="entry name" value="Sensory domain-like"/>
    <property type="match status" value="1"/>
</dbReference>
<evidence type="ECO:0000256" key="1">
    <source>
        <dbReference type="ARBA" id="ARBA00004651"/>
    </source>
</evidence>
<evidence type="ECO:0000313" key="7">
    <source>
        <dbReference type="EMBL" id="BBU87508.1"/>
    </source>
</evidence>
<gene>
    <name evidence="7" type="ORF">EIMP300_89080</name>
</gene>
<evidence type="ECO:0000256" key="4">
    <source>
        <dbReference type="ARBA" id="ARBA00022989"/>
    </source>
</evidence>
<protein>
    <recommendedName>
        <fullName evidence="6">Single cache domain-containing protein</fullName>
    </recommendedName>
</protein>
<keyword evidence="3" id="KW-0812">Transmembrane</keyword>
<dbReference type="Pfam" id="PF17203">
    <property type="entry name" value="sCache_3_2"/>
    <property type="match status" value="1"/>
</dbReference>
<dbReference type="Gene3D" id="3.30.450.20">
    <property type="entry name" value="PAS domain"/>
    <property type="match status" value="1"/>
</dbReference>
<dbReference type="EMBL" id="AP022360">
    <property type="protein sequence ID" value="BBU87508.1"/>
    <property type="molecule type" value="Genomic_DNA"/>
</dbReference>
<evidence type="ECO:0000313" key="8">
    <source>
        <dbReference type="Proteomes" id="UP000467488"/>
    </source>
</evidence>
<evidence type="ECO:0000256" key="5">
    <source>
        <dbReference type="ARBA" id="ARBA00023136"/>
    </source>
</evidence>